<protein>
    <submittedName>
        <fullName evidence="2">Uncharacterized protein</fullName>
    </submittedName>
</protein>
<feature type="region of interest" description="Disordered" evidence="1">
    <location>
        <begin position="967"/>
        <end position="1049"/>
    </location>
</feature>
<feature type="compositionally biased region" description="Polar residues" evidence="1">
    <location>
        <begin position="681"/>
        <end position="691"/>
    </location>
</feature>
<feature type="compositionally biased region" description="Polar residues" evidence="1">
    <location>
        <begin position="566"/>
        <end position="577"/>
    </location>
</feature>
<evidence type="ECO:0000256" key="1">
    <source>
        <dbReference type="SAM" id="MobiDB-lite"/>
    </source>
</evidence>
<feature type="compositionally biased region" description="Basic and acidic residues" evidence="1">
    <location>
        <begin position="714"/>
        <end position="739"/>
    </location>
</feature>
<feature type="compositionally biased region" description="Low complexity" evidence="1">
    <location>
        <begin position="12"/>
        <end position="21"/>
    </location>
</feature>
<feature type="compositionally biased region" description="Basic residues" evidence="1">
    <location>
        <begin position="1039"/>
        <end position="1049"/>
    </location>
</feature>
<feature type="region of interest" description="Disordered" evidence="1">
    <location>
        <begin position="666"/>
        <end position="691"/>
    </location>
</feature>
<accession>A0A2S4KWT5</accession>
<feature type="compositionally biased region" description="Basic and acidic residues" evidence="1">
    <location>
        <begin position="932"/>
        <end position="947"/>
    </location>
</feature>
<dbReference type="Proteomes" id="UP000237481">
    <property type="component" value="Unassembled WGS sequence"/>
</dbReference>
<feature type="compositionally biased region" description="Polar residues" evidence="1">
    <location>
        <begin position="266"/>
        <end position="278"/>
    </location>
</feature>
<dbReference type="EMBL" id="PKSG01000501">
    <property type="protein sequence ID" value="POR34643.1"/>
    <property type="molecule type" value="Genomic_DNA"/>
</dbReference>
<feature type="compositionally biased region" description="Basic and acidic residues" evidence="1">
    <location>
        <begin position="175"/>
        <end position="184"/>
    </location>
</feature>
<feature type="compositionally biased region" description="Polar residues" evidence="1">
    <location>
        <begin position="376"/>
        <end position="385"/>
    </location>
</feature>
<feature type="region of interest" description="Disordered" evidence="1">
    <location>
        <begin position="520"/>
        <end position="577"/>
    </location>
</feature>
<dbReference type="AlphaFoldDB" id="A0A2S4KWT5"/>
<comment type="caution">
    <text evidence="2">The sequence shown here is derived from an EMBL/GenBank/DDBJ whole genome shotgun (WGS) entry which is preliminary data.</text>
</comment>
<proteinExistence type="predicted"/>
<feature type="region of interest" description="Disordered" evidence="1">
    <location>
        <begin position="352"/>
        <end position="401"/>
    </location>
</feature>
<evidence type="ECO:0000313" key="2">
    <source>
        <dbReference type="EMBL" id="POR34643.1"/>
    </source>
</evidence>
<feature type="compositionally biased region" description="Polar residues" evidence="1">
    <location>
        <begin position="449"/>
        <end position="464"/>
    </location>
</feature>
<feature type="region of interest" description="Disordered" evidence="1">
    <location>
        <begin position="449"/>
        <end position="499"/>
    </location>
</feature>
<feature type="region of interest" description="Disordered" evidence="1">
    <location>
        <begin position="714"/>
        <end position="748"/>
    </location>
</feature>
<feature type="region of interest" description="Disordered" evidence="1">
    <location>
        <begin position="1"/>
        <end position="79"/>
    </location>
</feature>
<reference evidence="2 3" key="1">
    <citation type="submission" date="2018-01" db="EMBL/GenBank/DDBJ databases">
        <title>Harnessing the power of phylogenomics to disentangle the directionality and signatures of interkingdom host jumping in the parasitic fungal genus Tolypocladium.</title>
        <authorList>
            <person name="Quandt C.A."/>
            <person name="Patterson W."/>
            <person name="Spatafora J.W."/>
        </authorList>
    </citation>
    <scope>NUCLEOTIDE SEQUENCE [LARGE SCALE GENOMIC DNA]</scope>
    <source>
        <strain evidence="2 3">NRBC 100945</strain>
    </source>
</reference>
<sequence length="1049" mass="114816">MEGGDFDHTPAPSGRPSLSLLRSDEDGDSAPSISSATRTAGVRHHLLKTSASGPTIVDRDMPVPPVLHESPATSDAVPETHIPTVELENKGSVPPRQSSTISVASCPVMGYGGIEMPPVTPLSDRAALENAPTHQEESFFRSHHPSHAFDDNGPSTTASRSSPSTPRACLQNSDNDTKMGEVRTPDTASSDDCRAVNVRVAVPDHHGHSHVSKIRPARQHYPAHHPVIFGESHGLDNRRFHNKVVPFDPALECITDSGHEKDKVVSGSSTAVSLSDMRSGQRRDSRTRSSRANSEAIGSNLVHVCHGHIPKVQAAVDSLNVGLFDEEDLSPAIDPFARGHDLEFSVSKLRPYMPSPDRANKVDQRPAYGSKVKQMVKSNSNSPGQRSRRGSTDSIESPSLVRHDTMKFPVAKVKPCVDESFVIGPHEGHHHLPKAQAFTDWQAPSVLPSQGISDQCRKCQTPTRSGVHDSAEAGKGPNAHLANEQTNPSEQPPGKHSMSRCEEYPTYVWSEPHTIDMRQHLPPCSGQTQLRPNEVQRQDTTPRPYQTGIKGNQAAGRVPFPDDTRSGSNPNTPTQSEGFEAAEVHGVPPFGQEMEPPTRFRNTPTPGPTQTFIHAPIPISKVRPSFQDHSLNEHKGHTSGSKAKAADIGSLSASLQSDRFFDIECGSSRHGGNVNQRERASNGSSGRSQSFGSVLDYKRTAQWLRDVLKHPESYTTRFTERPGKSKDAKQGSTDQRRPPESVLSSVLSARRISTRSAKSDSKFDRYGFKRAVSDLERLLNEALAIASQVVDRPETPPRQRYKEPSISLHSHCHSLTSGNDECDGSQVNLTSPSSYEIAEDVEEIEMDEVASPKRPAYRYAATYSGLPRRPRLNEIIQGYSGTGDEMKIREFVDKSGEPKATPQTVPKVTFEIPRRTSSRSMARSATTTTESSKARADATREGTQRRVQYDDVQGHTKEVVIRLSPEHKTHHGHGGMTRTKGAAGQHGTHGAHRDQGKGEEEELPHRHIAGRPIHTEHGISLRRRSHISLRGASGFSLAKSRKRQPTARD</sequence>
<feature type="region of interest" description="Disordered" evidence="1">
    <location>
        <begin position="127"/>
        <end position="191"/>
    </location>
</feature>
<feature type="compositionally biased region" description="Low complexity" evidence="1">
    <location>
        <begin position="154"/>
        <end position="168"/>
    </location>
</feature>
<name>A0A2S4KWT5_9HYPO</name>
<evidence type="ECO:0000313" key="3">
    <source>
        <dbReference type="Proteomes" id="UP000237481"/>
    </source>
</evidence>
<organism evidence="2 3">
    <name type="scientific">Tolypocladium paradoxum</name>
    <dbReference type="NCBI Taxonomy" id="94208"/>
    <lineage>
        <taxon>Eukaryota</taxon>
        <taxon>Fungi</taxon>
        <taxon>Dikarya</taxon>
        <taxon>Ascomycota</taxon>
        <taxon>Pezizomycotina</taxon>
        <taxon>Sordariomycetes</taxon>
        <taxon>Hypocreomycetidae</taxon>
        <taxon>Hypocreales</taxon>
        <taxon>Ophiocordycipitaceae</taxon>
        <taxon>Tolypocladium</taxon>
    </lineage>
</organism>
<dbReference type="OrthoDB" id="4923199at2759"/>
<gene>
    <name evidence="2" type="ORF">TPAR_05164</name>
</gene>
<keyword evidence="3" id="KW-1185">Reference proteome</keyword>
<feature type="region of interest" description="Disordered" evidence="1">
    <location>
        <begin position="260"/>
        <end position="294"/>
    </location>
</feature>
<feature type="region of interest" description="Disordered" evidence="1">
    <location>
        <begin position="914"/>
        <end position="947"/>
    </location>
</feature>
<feature type="compositionally biased region" description="Low complexity" evidence="1">
    <location>
        <begin position="918"/>
        <end position="931"/>
    </location>
</feature>
<dbReference type="STRING" id="94208.A0A2S4KWT5"/>